<protein>
    <recommendedName>
        <fullName evidence="5">Zinc ribbon domain-containing protein</fullName>
    </recommendedName>
</protein>
<reference evidence="3 4" key="1">
    <citation type="journal article" date="2019" name="Int. J. Syst. Evol. Microbiol.">
        <title>The Global Catalogue of Microorganisms (GCM) 10K type strain sequencing project: providing services to taxonomists for standard genome sequencing and annotation.</title>
        <authorList>
            <consortium name="The Broad Institute Genomics Platform"/>
            <consortium name="The Broad Institute Genome Sequencing Center for Infectious Disease"/>
            <person name="Wu L."/>
            <person name="Ma J."/>
        </authorList>
    </citation>
    <scope>NUCLEOTIDE SEQUENCE [LARGE SCALE GENOMIC DNA]</scope>
    <source>
        <strain evidence="3 4">JCM 3146</strain>
    </source>
</reference>
<keyword evidence="4" id="KW-1185">Reference proteome</keyword>
<accession>A0ABN0XUI9</accession>
<gene>
    <name evidence="3" type="ORF">GCM10010151_74170</name>
</gene>
<dbReference type="EMBL" id="BAAABM010000074">
    <property type="protein sequence ID" value="GAA0373219.1"/>
    <property type="molecule type" value="Genomic_DNA"/>
</dbReference>
<dbReference type="Proteomes" id="UP001501822">
    <property type="component" value="Unassembled WGS sequence"/>
</dbReference>
<feature type="transmembrane region" description="Helical" evidence="2">
    <location>
        <begin position="215"/>
        <end position="235"/>
    </location>
</feature>
<name>A0ABN0XUI9_9ACTN</name>
<proteinExistence type="predicted"/>
<feature type="compositionally biased region" description="Pro residues" evidence="1">
    <location>
        <begin position="126"/>
        <end position="140"/>
    </location>
</feature>
<keyword evidence="2" id="KW-0472">Membrane</keyword>
<keyword evidence="2" id="KW-1133">Transmembrane helix</keyword>
<evidence type="ECO:0008006" key="5">
    <source>
        <dbReference type="Google" id="ProtNLM"/>
    </source>
</evidence>
<evidence type="ECO:0000256" key="2">
    <source>
        <dbReference type="SAM" id="Phobius"/>
    </source>
</evidence>
<sequence length="401" mass="40035">MDCPACGGEVPPGRSACPRCGTPLPPAGERPGPGTYSAAGTPADSPTAAPNPGTQPLPAVDTGGERPWNVPPGPHPVPGEGPSRPGPHLAPGDEGNPPEPGNATQILGPPTGDPMAPETPPANWIPGPPAAWSPGPPAGTPTPADSPAAGWNSGVAGTGPAPAGPPVGQPFGGPGPSGPPPGYPPYGWDQGVPPEIGGPPGQPPNAGGSGKNRKILLAGGIAAAVVVVGGLAYALTQGSSGGGGTPTAQQTTADTAAQQASAVEQVLKSGQTARGHLPARLRTCDDVSAGVAGFQQVVRDRQQELSRTKALKVDRLPNGTRLRQAMISAYQSSLEADQAYLAWAKKVRARGCGGRIAPLVAPYHDALSANDKAGPAKRRVAALWKPIATAHGLPAYAWNRL</sequence>
<feature type="compositionally biased region" description="Pro residues" evidence="1">
    <location>
        <begin position="69"/>
        <end position="79"/>
    </location>
</feature>
<evidence type="ECO:0000313" key="4">
    <source>
        <dbReference type="Proteomes" id="UP001501822"/>
    </source>
</evidence>
<keyword evidence="2" id="KW-0812">Transmembrane</keyword>
<organism evidence="3 4">
    <name type="scientific">Actinoallomurus spadix</name>
    <dbReference type="NCBI Taxonomy" id="79912"/>
    <lineage>
        <taxon>Bacteria</taxon>
        <taxon>Bacillati</taxon>
        <taxon>Actinomycetota</taxon>
        <taxon>Actinomycetes</taxon>
        <taxon>Streptosporangiales</taxon>
        <taxon>Thermomonosporaceae</taxon>
        <taxon>Actinoallomurus</taxon>
    </lineage>
</organism>
<dbReference type="RefSeq" id="WP_252811257.1">
    <property type="nucleotide sequence ID" value="NZ_BAAABM010000074.1"/>
</dbReference>
<evidence type="ECO:0000256" key="1">
    <source>
        <dbReference type="SAM" id="MobiDB-lite"/>
    </source>
</evidence>
<comment type="caution">
    <text evidence="3">The sequence shown here is derived from an EMBL/GenBank/DDBJ whole genome shotgun (WGS) entry which is preliminary data.</text>
</comment>
<evidence type="ECO:0000313" key="3">
    <source>
        <dbReference type="EMBL" id="GAA0373219.1"/>
    </source>
</evidence>
<feature type="region of interest" description="Disordered" evidence="1">
    <location>
        <begin position="1"/>
        <end position="211"/>
    </location>
</feature>
<feature type="compositionally biased region" description="Low complexity" evidence="1">
    <location>
        <begin position="185"/>
        <end position="195"/>
    </location>
</feature>
<feature type="compositionally biased region" description="Low complexity" evidence="1">
    <location>
        <begin position="141"/>
        <end position="161"/>
    </location>
</feature>